<dbReference type="SUPFAM" id="SSF54373">
    <property type="entry name" value="FAD-linked reductases, C-terminal domain"/>
    <property type="match status" value="1"/>
</dbReference>
<name>A0A934N149_9BACT</name>
<proteinExistence type="predicted"/>
<reference evidence="3" key="1">
    <citation type="submission" date="2020-10" db="EMBL/GenBank/DDBJ databases">
        <title>Ca. Dormibacterota MAGs.</title>
        <authorList>
            <person name="Montgomery K."/>
        </authorList>
    </citation>
    <scope>NUCLEOTIDE SEQUENCE [LARGE SCALE GENOMIC DNA]</scope>
    <source>
        <strain evidence="3">SC8812_S17_10</strain>
    </source>
</reference>
<evidence type="ECO:0000313" key="3">
    <source>
        <dbReference type="EMBL" id="MBJ7596585.1"/>
    </source>
</evidence>
<dbReference type="PANTHER" id="PTHR13847">
    <property type="entry name" value="SARCOSINE DEHYDROGENASE-RELATED"/>
    <property type="match status" value="1"/>
</dbReference>
<gene>
    <name evidence="3" type="ORF">JF922_00655</name>
</gene>
<dbReference type="Pfam" id="PF01266">
    <property type="entry name" value="DAO"/>
    <property type="match status" value="1"/>
</dbReference>
<feature type="domain" description="FAD dependent oxidoreductase" evidence="2">
    <location>
        <begin position="20"/>
        <end position="366"/>
    </location>
</feature>
<comment type="caution">
    <text evidence="3">The sequence shown here is derived from an EMBL/GenBank/DDBJ whole genome shotgun (WGS) entry which is preliminary data.</text>
</comment>
<dbReference type="InterPro" id="IPR036188">
    <property type="entry name" value="FAD/NAD-bd_sf"/>
</dbReference>
<dbReference type="SUPFAM" id="SSF51905">
    <property type="entry name" value="FAD/NAD(P)-binding domain"/>
    <property type="match status" value="1"/>
</dbReference>
<dbReference type="GO" id="GO:0016491">
    <property type="term" value="F:oxidoreductase activity"/>
    <property type="evidence" value="ECO:0007669"/>
    <property type="project" value="UniProtKB-KW"/>
</dbReference>
<dbReference type="Gene3D" id="3.50.50.60">
    <property type="entry name" value="FAD/NAD(P)-binding domain"/>
    <property type="match status" value="1"/>
</dbReference>
<dbReference type="EMBL" id="JAEKNR010000011">
    <property type="protein sequence ID" value="MBJ7596585.1"/>
    <property type="molecule type" value="Genomic_DNA"/>
</dbReference>
<organism evidence="3 4">
    <name type="scientific">Candidatus Nephthysia bennettiae</name>
    <dbReference type="NCBI Taxonomy" id="3127016"/>
    <lineage>
        <taxon>Bacteria</taxon>
        <taxon>Bacillati</taxon>
        <taxon>Candidatus Dormiibacterota</taxon>
        <taxon>Candidatus Dormibacteria</taxon>
        <taxon>Candidatus Dormibacterales</taxon>
        <taxon>Candidatus Dormibacteraceae</taxon>
        <taxon>Candidatus Nephthysia</taxon>
    </lineage>
</organism>
<keyword evidence="1" id="KW-0560">Oxidoreductase</keyword>
<keyword evidence="4" id="KW-1185">Reference proteome</keyword>
<accession>A0A934N149</accession>
<evidence type="ECO:0000256" key="1">
    <source>
        <dbReference type="ARBA" id="ARBA00023002"/>
    </source>
</evidence>
<dbReference type="Proteomes" id="UP000612893">
    <property type="component" value="Unassembled WGS sequence"/>
</dbReference>
<dbReference type="AlphaFoldDB" id="A0A934N149"/>
<sequence length="399" mass="42981">MLIAGWLEEALMPEMPKTADAVIVGGGAVGASIAYNLARRGQRNVLLLERDQLGSGSTSKAAGGIRVQFPLPVEVRFSLFSLSLFHHFEEELGRDVEFHPAGYLFLLTDPDSLGFYRSLLEMQRAEGADVRWLTPGDVHELVPAMMTDDVLAATYCPDEGYAGPNEVVQAYAARARELGVTIREEVNVTGIDVDGGRVRGVRTTAGDVATPVLVNAAGPWARPLAAMAGVDVPVFPRRRHIFVTDPFPAAGHPLPMIIDRGSGFYCRSEMQSVLMSPGDIGPETEFEVPPVDWSMMEVAGDRAVRRLPVLESAAIRSAWVGLRPLTPDEHAIVDFAPGVEGLVLAVGFCGHGFQHSPAAGKVVSELILDGRASLDISPLRADRFGTQRELRHATVGEAD</sequence>
<evidence type="ECO:0000313" key="4">
    <source>
        <dbReference type="Proteomes" id="UP000612893"/>
    </source>
</evidence>
<dbReference type="Gene3D" id="3.30.9.10">
    <property type="entry name" value="D-Amino Acid Oxidase, subunit A, domain 2"/>
    <property type="match status" value="1"/>
</dbReference>
<protein>
    <submittedName>
        <fullName evidence="3">FAD-binding oxidoreductase</fullName>
    </submittedName>
</protein>
<dbReference type="PANTHER" id="PTHR13847:SF287">
    <property type="entry name" value="FAD-DEPENDENT OXIDOREDUCTASE DOMAIN-CONTAINING PROTEIN 1"/>
    <property type="match status" value="1"/>
</dbReference>
<dbReference type="InterPro" id="IPR006076">
    <property type="entry name" value="FAD-dep_OxRdtase"/>
</dbReference>
<evidence type="ECO:0000259" key="2">
    <source>
        <dbReference type="Pfam" id="PF01266"/>
    </source>
</evidence>
<dbReference type="GO" id="GO:0005737">
    <property type="term" value="C:cytoplasm"/>
    <property type="evidence" value="ECO:0007669"/>
    <property type="project" value="TreeGrafter"/>
</dbReference>